<proteinExistence type="predicted"/>
<keyword evidence="1" id="KW-1133">Transmembrane helix</keyword>
<evidence type="ECO:0000313" key="2">
    <source>
        <dbReference type="EMBL" id="HIF37462.1"/>
    </source>
</evidence>
<name>A0A7J4GWP4_9ARCH</name>
<feature type="transmembrane region" description="Helical" evidence="1">
    <location>
        <begin position="28"/>
        <end position="45"/>
    </location>
</feature>
<gene>
    <name evidence="2" type="ORF">EYQ70_03550</name>
</gene>
<accession>A0A7J4GWP4</accession>
<sequence>MSDIDKSEDSNFKAALSSYQLGGSRSKQGMFILLIFVSSVIYILIKQMGFSNFKDVFVADLIFKLIFVFPIYLLYLLFKNDKSDEEA</sequence>
<dbReference type="EMBL" id="DUCX01000057">
    <property type="protein sequence ID" value="HIF37462.1"/>
    <property type="molecule type" value="Genomic_DNA"/>
</dbReference>
<comment type="caution">
    <text evidence="2">The sequence shown here is derived from an EMBL/GenBank/DDBJ whole genome shotgun (WGS) entry which is preliminary data.</text>
</comment>
<keyword evidence="1" id="KW-0812">Transmembrane</keyword>
<protein>
    <submittedName>
        <fullName evidence="2">Uncharacterized protein</fullName>
    </submittedName>
</protein>
<organism evidence="2 3">
    <name type="scientific">Marine Group III euryarchaeote</name>
    <dbReference type="NCBI Taxonomy" id="2173149"/>
    <lineage>
        <taxon>Archaea</taxon>
        <taxon>Methanobacteriati</taxon>
        <taxon>Thermoplasmatota</taxon>
        <taxon>Thermoplasmata</taxon>
        <taxon>Candidatus Thermoprofundales</taxon>
    </lineage>
</organism>
<keyword evidence="1" id="KW-0472">Membrane</keyword>
<evidence type="ECO:0000313" key="3">
    <source>
        <dbReference type="Proteomes" id="UP000585802"/>
    </source>
</evidence>
<feature type="transmembrane region" description="Helical" evidence="1">
    <location>
        <begin position="57"/>
        <end position="78"/>
    </location>
</feature>
<dbReference type="AlphaFoldDB" id="A0A7J4GWP4"/>
<dbReference type="Proteomes" id="UP000585802">
    <property type="component" value="Unassembled WGS sequence"/>
</dbReference>
<reference evidence="3" key="1">
    <citation type="journal article" date="2019" name="bioRxiv">
        <title>Genome diversification in globally distributed novel marine Proteobacteria is linked to environmental adaptation.</title>
        <authorList>
            <person name="Zhou Z."/>
            <person name="Tran P.Q."/>
            <person name="Kieft K."/>
            <person name="Anantharaman K."/>
        </authorList>
    </citation>
    <scope>NUCLEOTIDE SEQUENCE [LARGE SCALE GENOMIC DNA]</scope>
</reference>
<evidence type="ECO:0000256" key="1">
    <source>
        <dbReference type="SAM" id="Phobius"/>
    </source>
</evidence>